<evidence type="ECO:0000313" key="3">
    <source>
        <dbReference type="Proteomes" id="UP001321760"/>
    </source>
</evidence>
<evidence type="ECO:0008006" key="4">
    <source>
        <dbReference type="Google" id="ProtNLM"/>
    </source>
</evidence>
<dbReference type="EMBL" id="MU865943">
    <property type="protein sequence ID" value="KAK4448311.1"/>
    <property type="molecule type" value="Genomic_DNA"/>
</dbReference>
<reference evidence="2" key="1">
    <citation type="journal article" date="2023" name="Mol. Phylogenet. Evol.">
        <title>Genome-scale phylogeny and comparative genomics of the fungal order Sordariales.</title>
        <authorList>
            <person name="Hensen N."/>
            <person name="Bonometti L."/>
            <person name="Westerberg I."/>
            <person name="Brannstrom I.O."/>
            <person name="Guillou S."/>
            <person name="Cros-Aarteil S."/>
            <person name="Calhoun S."/>
            <person name="Haridas S."/>
            <person name="Kuo A."/>
            <person name="Mondo S."/>
            <person name="Pangilinan J."/>
            <person name="Riley R."/>
            <person name="LaButti K."/>
            <person name="Andreopoulos B."/>
            <person name="Lipzen A."/>
            <person name="Chen C."/>
            <person name="Yan M."/>
            <person name="Daum C."/>
            <person name="Ng V."/>
            <person name="Clum A."/>
            <person name="Steindorff A."/>
            <person name="Ohm R.A."/>
            <person name="Martin F."/>
            <person name="Silar P."/>
            <person name="Natvig D.O."/>
            <person name="Lalanne C."/>
            <person name="Gautier V."/>
            <person name="Ament-Velasquez S.L."/>
            <person name="Kruys A."/>
            <person name="Hutchinson M.I."/>
            <person name="Powell A.J."/>
            <person name="Barry K."/>
            <person name="Miller A.N."/>
            <person name="Grigoriev I.V."/>
            <person name="Debuchy R."/>
            <person name="Gladieux P."/>
            <person name="Hiltunen Thoren M."/>
            <person name="Johannesson H."/>
        </authorList>
    </citation>
    <scope>NUCLEOTIDE SEQUENCE</scope>
    <source>
        <strain evidence="2">PSN243</strain>
    </source>
</reference>
<organism evidence="2 3">
    <name type="scientific">Podospora aff. communis PSN243</name>
    <dbReference type="NCBI Taxonomy" id="3040156"/>
    <lineage>
        <taxon>Eukaryota</taxon>
        <taxon>Fungi</taxon>
        <taxon>Dikarya</taxon>
        <taxon>Ascomycota</taxon>
        <taxon>Pezizomycotina</taxon>
        <taxon>Sordariomycetes</taxon>
        <taxon>Sordariomycetidae</taxon>
        <taxon>Sordariales</taxon>
        <taxon>Podosporaceae</taxon>
        <taxon>Podospora</taxon>
    </lineage>
</organism>
<name>A0AAV9GNR4_9PEZI</name>
<proteinExistence type="predicted"/>
<sequence length="265" mass="29063">MSPPHPHPVFLSPALPTELLWHIVHHCAFPSTLVVCSSRVEFLSAVSRQIKYQEHPLHLARGAEYEEAADEGGHEASLKEGQPPRPSSTADARAAQLLAAPLYQVAVARHIRVVFVPTVSHLRTYLTVFSVADSKVAAPPSPAHGVNAAPKQPLLLIYGLLDSHHGTSEWSVQGISNTAAIFVETARRIGFQAVAIEPRTYGGPQMEVLLRERMPILSGSARRAGPDLEGSGWTGRTVDVRCVLKRWFRFQDGDWDSQSIQNQHS</sequence>
<dbReference type="Proteomes" id="UP001321760">
    <property type="component" value="Unassembled WGS sequence"/>
</dbReference>
<evidence type="ECO:0000256" key="1">
    <source>
        <dbReference type="SAM" id="MobiDB-lite"/>
    </source>
</evidence>
<keyword evidence="3" id="KW-1185">Reference proteome</keyword>
<accession>A0AAV9GNR4</accession>
<protein>
    <recommendedName>
        <fullName evidence="4">F-box domain-containing protein</fullName>
    </recommendedName>
</protein>
<dbReference type="AlphaFoldDB" id="A0AAV9GNR4"/>
<reference evidence="2" key="2">
    <citation type="submission" date="2023-05" db="EMBL/GenBank/DDBJ databases">
        <authorList>
            <consortium name="Lawrence Berkeley National Laboratory"/>
            <person name="Steindorff A."/>
            <person name="Hensen N."/>
            <person name="Bonometti L."/>
            <person name="Westerberg I."/>
            <person name="Brannstrom I.O."/>
            <person name="Guillou S."/>
            <person name="Cros-Aarteil S."/>
            <person name="Calhoun S."/>
            <person name="Haridas S."/>
            <person name="Kuo A."/>
            <person name="Mondo S."/>
            <person name="Pangilinan J."/>
            <person name="Riley R."/>
            <person name="Labutti K."/>
            <person name="Andreopoulos B."/>
            <person name="Lipzen A."/>
            <person name="Chen C."/>
            <person name="Yanf M."/>
            <person name="Daum C."/>
            <person name="Ng V."/>
            <person name="Clum A."/>
            <person name="Ohm R."/>
            <person name="Martin F."/>
            <person name="Silar P."/>
            <person name="Natvig D."/>
            <person name="Lalanne C."/>
            <person name="Gautier V."/>
            <person name="Ament-Velasquez S.L."/>
            <person name="Kruys A."/>
            <person name="Hutchinson M.I."/>
            <person name="Powell A.J."/>
            <person name="Barry K."/>
            <person name="Miller A.N."/>
            <person name="Grigoriev I.V."/>
            <person name="Debuchy R."/>
            <person name="Gladieux P."/>
            <person name="Thoren M.H."/>
            <person name="Johannesson H."/>
        </authorList>
    </citation>
    <scope>NUCLEOTIDE SEQUENCE</scope>
    <source>
        <strain evidence="2">PSN243</strain>
    </source>
</reference>
<feature type="region of interest" description="Disordered" evidence="1">
    <location>
        <begin position="66"/>
        <end position="91"/>
    </location>
</feature>
<gene>
    <name evidence="2" type="ORF">QBC34DRAFT_407187</name>
</gene>
<evidence type="ECO:0000313" key="2">
    <source>
        <dbReference type="EMBL" id="KAK4448311.1"/>
    </source>
</evidence>
<comment type="caution">
    <text evidence="2">The sequence shown here is derived from an EMBL/GenBank/DDBJ whole genome shotgun (WGS) entry which is preliminary data.</text>
</comment>